<evidence type="ECO:0000256" key="2">
    <source>
        <dbReference type="ARBA" id="ARBA00004370"/>
    </source>
</evidence>
<dbReference type="PANTHER" id="PTHR45453">
    <property type="entry name" value="PHOSPHATE REGULON SENSOR PROTEIN PHOR"/>
    <property type="match status" value="1"/>
</dbReference>
<comment type="catalytic activity">
    <reaction evidence="1">
        <text>ATP + protein L-histidine = ADP + protein N-phospho-L-histidine.</text>
        <dbReference type="EC" id="2.7.13.3"/>
    </reaction>
</comment>
<dbReference type="Pfam" id="PF00512">
    <property type="entry name" value="HisKA"/>
    <property type="match status" value="1"/>
</dbReference>
<dbReference type="Pfam" id="PF02518">
    <property type="entry name" value="HATPase_c"/>
    <property type="match status" value="1"/>
</dbReference>
<dbReference type="GO" id="GO:0005886">
    <property type="term" value="C:plasma membrane"/>
    <property type="evidence" value="ECO:0007669"/>
    <property type="project" value="TreeGrafter"/>
</dbReference>
<reference evidence="10 11" key="1">
    <citation type="submission" date="2023-08" db="EMBL/GenBank/DDBJ databases">
        <title>Helicovermis profunda gen. nov., sp. nov., a novel mesophilic, fermentative bacterium within the Bacillota from a deep-sea hydrothermal vent chimney.</title>
        <authorList>
            <person name="Miyazaki U."/>
            <person name="Mizutani D."/>
            <person name="Hashimoto Y."/>
            <person name="Tame A."/>
            <person name="Sawayama S."/>
            <person name="Miyazaki J."/>
            <person name="Takai K."/>
            <person name="Nakagawa S."/>
        </authorList>
    </citation>
    <scope>NUCLEOTIDE SEQUENCE [LARGE SCALE GENOMIC DNA]</scope>
    <source>
        <strain evidence="10 11">S502</strain>
    </source>
</reference>
<evidence type="ECO:0000313" key="10">
    <source>
        <dbReference type="EMBL" id="BEP28571.1"/>
    </source>
</evidence>
<gene>
    <name evidence="10" type="ORF">HLPR_09020</name>
</gene>
<evidence type="ECO:0000256" key="1">
    <source>
        <dbReference type="ARBA" id="ARBA00000085"/>
    </source>
</evidence>
<keyword evidence="8" id="KW-0812">Transmembrane</keyword>
<feature type="transmembrane region" description="Helical" evidence="8">
    <location>
        <begin position="20"/>
        <end position="39"/>
    </location>
</feature>
<evidence type="ECO:0000256" key="3">
    <source>
        <dbReference type="ARBA" id="ARBA00012438"/>
    </source>
</evidence>
<keyword evidence="8" id="KW-1133">Transmembrane helix</keyword>
<dbReference type="RefSeq" id="WP_338536884.1">
    <property type="nucleotide sequence ID" value="NZ_AP028654.1"/>
</dbReference>
<dbReference type="InterPro" id="IPR003594">
    <property type="entry name" value="HATPase_dom"/>
</dbReference>
<dbReference type="SMART" id="SM00388">
    <property type="entry name" value="HisKA"/>
    <property type="match status" value="1"/>
</dbReference>
<dbReference type="SUPFAM" id="SSF55874">
    <property type="entry name" value="ATPase domain of HSP90 chaperone/DNA topoisomerase II/histidine kinase"/>
    <property type="match status" value="1"/>
</dbReference>
<proteinExistence type="predicted"/>
<name>A0AAU9E2C9_9FIRM</name>
<dbReference type="FunFam" id="3.30.565.10:FF:000006">
    <property type="entry name" value="Sensor histidine kinase WalK"/>
    <property type="match status" value="1"/>
</dbReference>
<evidence type="ECO:0000256" key="6">
    <source>
        <dbReference type="ARBA" id="ARBA00022777"/>
    </source>
</evidence>
<evidence type="ECO:0000259" key="9">
    <source>
        <dbReference type="PROSITE" id="PS50109"/>
    </source>
</evidence>
<dbReference type="PANTHER" id="PTHR45453:SF1">
    <property type="entry name" value="PHOSPHATE REGULON SENSOR PROTEIN PHOR"/>
    <property type="match status" value="1"/>
</dbReference>
<dbReference type="PROSITE" id="PS50109">
    <property type="entry name" value="HIS_KIN"/>
    <property type="match status" value="1"/>
</dbReference>
<dbReference type="AlphaFoldDB" id="A0AAU9E2C9"/>
<dbReference type="GO" id="GO:0004721">
    <property type="term" value="F:phosphoprotein phosphatase activity"/>
    <property type="evidence" value="ECO:0007669"/>
    <property type="project" value="TreeGrafter"/>
</dbReference>
<dbReference type="GO" id="GO:0000155">
    <property type="term" value="F:phosphorelay sensor kinase activity"/>
    <property type="evidence" value="ECO:0007669"/>
    <property type="project" value="InterPro"/>
</dbReference>
<evidence type="ECO:0000256" key="8">
    <source>
        <dbReference type="SAM" id="Phobius"/>
    </source>
</evidence>
<dbReference type="Proteomes" id="UP001321786">
    <property type="component" value="Chromosome"/>
</dbReference>
<dbReference type="EMBL" id="AP028654">
    <property type="protein sequence ID" value="BEP28571.1"/>
    <property type="molecule type" value="Genomic_DNA"/>
</dbReference>
<keyword evidence="4" id="KW-0597">Phosphoprotein</keyword>
<dbReference type="SMART" id="SM00387">
    <property type="entry name" value="HATPase_c"/>
    <property type="match status" value="1"/>
</dbReference>
<comment type="subcellular location">
    <subcellularLocation>
        <location evidence="2">Membrane</location>
    </subcellularLocation>
</comment>
<dbReference type="EC" id="2.7.13.3" evidence="3"/>
<dbReference type="Gene3D" id="3.30.565.10">
    <property type="entry name" value="Histidine kinase-like ATPase, C-terminal domain"/>
    <property type="match status" value="1"/>
</dbReference>
<keyword evidence="6 10" id="KW-0418">Kinase</keyword>
<dbReference type="Gene3D" id="6.10.340.10">
    <property type="match status" value="1"/>
</dbReference>
<sequence length="513" mass="60060">MIKKKPKNNEIKRLRFKFFITWLLTLIFPIIVVLSYNIAIHGKDSIKEITNPNFFNDKVFQIRTLNGFEYFIKEINNTIIEKPSLDDMTNLIENFNKSNFNNFDFLDTFLIIKKNNNLEYFKVLNGKFTDDDIDNFKTLEKNTLPKFKSGKETNNEEIFNKTGYVVARQIDFYFNDDSKGSIFIFKKYTNIRAKIANVVGKNLLFLVFVMLSMHSIFAYKMSKKFTQPVENMIIATNEVKNGNYKHLIQFENDFILNELSSSLNDMIRSLDEANDYRIKVETTRNDFINSLSHDLKTPLTSIKIHIEALRDGIANSPEKMDKYIKNILIKIQDLNNMFDELKVFNELDSNNNNYIYQNVDISLFLNDIIDELKYEFEKQNVNVNFKNLLEDKNTFTKIDIDKIKRVIFNIVTNSIKYANTKYLSIEIKLEDKNENEFYITIKDNGVGIELNKADLIFDKYYRIDESRNQNTPGSGLGLAIAKTIVDNHNGKIYVNTKNKVGLEIKLELKKVNI</sequence>
<keyword evidence="11" id="KW-1185">Reference proteome</keyword>
<dbReference type="CDD" id="cd00082">
    <property type="entry name" value="HisKA"/>
    <property type="match status" value="1"/>
</dbReference>
<organism evidence="10 11">
    <name type="scientific">Helicovermis profundi</name>
    <dbReference type="NCBI Taxonomy" id="3065157"/>
    <lineage>
        <taxon>Bacteria</taxon>
        <taxon>Bacillati</taxon>
        <taxon>Bacillota</taxon>
        <taxon>Clostridia</taxon>
        <taxon>Helicovermis</taxon>
    </lineage>
</organism>
<dbReference type="InterPro" id="IPR004358">
    <property type="entry name" value="Sig_transdc_His_kin-like_C"/>
</dbReference>
<dbReference type="PRINTS" id="PR00344">
    <property type="entry name" value="BCTRLSENSOR"/>
</dbReference>
<evidence type="ECO:0000313" key="11">
    <source>
        <dbReference type="Proteomes" id="UP001321786"/>
    </source>
</evidence>
<dbReference type="InterPro" id="IPR036097">
    <property type="entry name" value="HisK_dim/P_sf"/>
</dbReference>
<keyword evidence="5" id="KW-0808">Transferase</keyword>
<dbReference type="SUPFAM" id="SSF47384">
    <property type="entry name" value="Homodimeric domain of signal transducing histidine kinase"/>
    <property type="match status" value="1"/>
</dbReference>
<dbReference type="InterPro" id="IPR050351">
    <property type="entry name" value="BphY/WalK/GraS-like"/>
</dbReference>
<evidence type="ECO:0000256" key="4">
    <source>
        <dbReference type="ARBA" id="ARBA00022553"/>
    </source>
</evidence>
<evidence type="ECO:0000256" key="7">
    <source>
        <dbReference type="ARBA" id="ARBA00023012"/>
    </source>
</evidence>
<dbReference type="KEGG" id="hprf:HLPR_09020"/>
<keyword evidence="7" id="KW-0902">Two-component regulatory system</keyword>
<accession>A0AAU9E2C9</accession>
<dbReference type="InterPro" id="IPR005467">
    <property type="entry name" value="His_kinase_dom"/>
</dbReference>
<dbReference type="Gene3D" id="1.10.287.130">
    <property type="match status" value="1"/>
</dbReference>
<keyword evidence="8" id="KW-0472">Membrane</keyword>
<dbReference type="GO" id="GO:0016036">
    <property type="term" value="P:cellular response to phosphate starvation"/>
    <property type="evidence" value="ECO:0007669"/>
    <property type="project" value="TreeGrafter"/>
</dbReference>
<feature type="domain" description="Histidine kinase" evidence="9">
    <location>
        <begin position="290"/>
        <end position="512"/>
    </location>
</feature>
<dbReference type="InterPro" id="IPR003661">
    <property type="entry name" value="HisK_dim/P_dom"/>
</dbReference>
<dbReference type="InterPro" id="IPR036890">
    <property type="entry name" value="HATPase_C_sf"/>
</dbReference>
<feature type="transmembrane region" description="Helical" evidence="8">
    <location>
        <begin position="202"/>
        <end position="219"/>
    </location>
</feature>
<protein>
    <recommendedName>
        <fullName evidence="3">histidine kinase</fullName>
        <ecNumber evidence="3">2.7.13.3</ecNumber>
    </recommendedName>
</protein>
<evidence type="ECO:0000256" key="5">
    <source>
        <dbReference type="ARBA" id="ARBA00022679"/>
    </source>
</evidence>